<sequence length="406" mass="47283">MADTMIKVFFEQFGETIDVPVSSVSTIEDVIKYVCQTSVCSMNIDYNHYYLFSKKNDDPFDNDKKLEETNILAVDDYDLRLKMKTAIREQMMIRALKIFRENQAKIEVNPQTQADDTQCENIDPNVLQKEDLADNYQKFQKKIQEIGEKITRDPVLRQKIADKFNEINIVMCGSPRVGKSTLINAICQQKLAKTHPGLHSCTNIISPFYLKGNITVGDENINYQYNFWDTPGFGSWDQAAIRTYFERIKQKPKSDILCMIYCASPGSFANLRQLEWLLEECKKQHIFCALVCTNKWSGFKEQREAVMRDFQDTLEKYHAKTREENGIIYFGNMGLCTSVNSQVIKDEETHREYEQSGINELIFGIMQSIDVKKVALWCMFAFENKPFWKSLVDIPTQLKKFWTKLF</sequence>
<dbReference type="EMBL" id="CAJOAZ010009047">
    <property type="protein sequence ID" value="CAF4196117.1"/>
    <property type="molecule type" value="Genomic_DNA"/>
</dbReference>
<dbReference type="Proteomes" id="UP000663844">
    <property type="component" value="Unassembled WGS sequence"/>
</dbReference>
<evidence type="ECO:0000313" key="3">
    <source>
        <dbReference type="EMBL" id="CAF4196117.1"/>
    </source>
</evidence>
<dbReference type="Gene3D" id="3.40.50.300">
    <property type="entry name" value="P-loop containing nucleotide triphosphate hydrolases"/>
    <property type="match status" value="1"/>
</dbReference>
<proteinExistence type="predicted"/>
<dbReference type="SUPFAM" id="SSF52540">
    <property type="entry name" value="P-loop containing nucleoside triphosphate hydrolases"/>
    <property type="match status" value="1"/>
</dbReference>
<comment type="caution">
    <text evidence="3">The sequence shown here is derived from an EMBL/GenBank/DDBJ whole genome shotgun (WGS) entry which is preliminary data.</text>
</comment>
<dbReference type="InterPro" id="IPR006073">
    <property type="entry name" value="GTP-bd"/>
</dbReference>
<evidence type="ECO:0000313" key="2">
    <source>
        <dbReference type="EMBL" id="CAF1221747.1"/>
    </source>
</evidence>
<reference evidence="3" key="1">
    <citation type="submission" date="2021-02" db="EMBL/GenBank/DDBJ databases">
        <authorList>
            <person name="Nowell W R."/>
        </authorList>
    </citation>
    <scope>NUCLEOTIDE SEQUENCE</scope>
</reference>
<feature type="domain" description="G" evidence="1">
    <location>
        <begin position="169"/>
        <end position="286"/>
    </location>
</feature>
<dbReference type="CDD" id="cd00882">
    <property type="entry name" value="Ras_like_GTPase"/>
    <property type="match status" value="1"/>
</dbReference>
<dbReference type="AlphaFoldDB" id="A0A820AWB8"/>
<organism evidence="3 4">
    <name type="scientific">Adineta steineri</name>
    <dbReference type="NCBI Taxonomy" id="433720"/>
    <lineage>
        <taxon>Eukaryota</taxon>
        <taxon>Metazoa</taxon>
        <taxon>Spiralia</taxon>
        <taxon>Gnathifera</taxon>
        <taxon>Rotifera</taxon>
        <taxon>Eurotatoria</taxon>
        <taxon>Bdelloidea</taxon>
        <taxon>Adinetida</taxon>
        <taxon>Adinetidae</taxon>
        <taxon>Adineta</taxon>
    </lineage>
</organism>
<evidence type="ECO:0000259" key="1">
    <source>
        <dbReference type="Pfam" id="PF01926"/>
    </source>
</evidence>
<dbReference type="InterPro" id="IPR027417">
    <property type="entry name" value="P-loop_NTPase"/>
</dbReference>
<evidence type="ECO:0000313" key="4">
    <source>
        <dbReference type="Proteomes" id="UP000663844"/>
    </source>
</evidence>
<protein>
    <recommendedName>
        <fullName evidence="1">G domain-containing protein</fullName>
    </recommendedName>
</protein>
<dbReference type="EMBL" id="CAJNOG010000400">
    <property type="protein sequence ID" value="CAF1221747.1"/>
    <property type="molecule type" value="Genomic_DNA"/>
</dbReference>
<dbReference type="Proteomes" id="UP000663845">
    <property type="component" value="Unassembled WGS sequence"/>
</dbReference>
<accession>A0A820AWB8</accession>
<name>A0A820AWB8_9BILA</name>
<gene>
    <name evidence="2" type="ORF">JYZ213_LOCUS28042</name>
    <name evidence="3" type="ORF">OXD698_LOCUS40569</name>
</gene>
<dbReference type="GO" id="GO:0005525">
    <property type="term" value="F:GTP binding"/>
    <property type="evidence" value="ECO:0007669"/>
    <property type="project" value="InterPro"/>
</dbReference>
<dbReference type="Pfam" id="PF01926">
    <property type="entry name" value="MMR_HSR1"/>
    <property type="match status" value="1"/>
</dbReference>